<feature type="transmembrane region" description="Helical" evidence="1">
    <location>
        <begin position="223"/>
        <end position="247"/>
    </location>
</feature>
<evidence type="ECO:0000313" key="4">
    <source>
        <dbReference type="Proteomes" id="UP000198925"/>
    </source>
</evidence>
<keyword evidence="1" id="KW-1133">Transmembrane helix</keyword>
<dbReference type="Proteomes" id="UP000198925">
    <property type="component" value="Unassembled WGS sequence"/>
</dbReference>
<dbReference type="STRING" id="938405.SAMN02927895_05533"/>
<sequence length="417" mass="45883">MIFTSSSPLPDSACLQVSRLNDPRTAMAERLPAPLQPFLTWLTARPAPGEASIDRPGTAFVIRALLWTFGGCGLSLVPLLLGDASVLAWLLMPLGWLATSCGLGLFQVVVFHHCAHGTVFREREANRRVGRLVSALLLFKRFEDYQHEHMLHHSPKKLLTEEDEFANFVLGLCELEAGRPKRQLWRQVAFSLVSPAFHGRFLQRRIRASLFTGDRAHDWTGRLAWGGAILGALAIGQGVAFFLAWVLPVTVLLQAATVLRILCEHRFPEPAVMAVRDRAFVCHATAGVFPGSMPPAEPATSPAGLLRWAGWWLEMLALHLPVRLFVLVGDAPCHDFHHRRPATRRWTDYIHARQNDLEAGSPGFPSGYVENWGLFAAIDENLASLAAQPCVPTAKEASCVLSDATTYAGKLSVGRVS</sequence>
<proteinExistence type="predicted"/>
<keyword evidence="1" id="KW-0812">Transmembrane</keyword>
<dbReference type="GO" id="GO:0006629">
    <property type="term" value="P:lipid metabolic process"/>
    <property type="evidence" value="ECO:0007669"/>
    <property type="project" value="InterPro"/>
</dbReference>
<dbReference type="EMBL" id="FMZX01000028">
    <property type="protein sequence ID" value="SDE32105.1"/>
    <property type="molecule type" value="Genomic_DNA"/>
</dbReference>
<dbReference type="Pfam" id="PF00487">
    <property type="entry name" value="FA_desaturase"/>
    <property type="match status" value="1"/>
</dbReference>
<evidence type="ECO:0000259" key="2">
    <source>
        <dbReference type="Pfam" id="PF00487"/>
    </source>
</evidence>
<gene>
    <name evidence="3" type="ORF">SAMN04487779_102815</name>
</gene>
<protein>
    <submittedName>
        <fullName evidence="3">Fatty acid desaturase</fullName>
    </submittedName>
</protein>
<dbReference type="InterPro" id="IPR005804">
    <property type="entry name" value="FA_desaturase_dom"/>
</dbReference>
<evidence type="ECO:0000313" key="3">
    <source>
        <dbReference type="EMBL" id="SDE32105.1"/>
    </source>
</evidence>
<keyword evidence="1" id="KW-0472">Membrane</keyword>
<feature type="domain" description="Fatty acid desaturase" evidence="2">
    <location>
        <begin position="88"/>
        <end position="320"/>
    </location>
</feature>
<accession>A0A1G7C0Z1</accession>
<dbReference type="AlphaFoldDB" id="A0A1G7C0Z1"/>
<name>A0A1G7C0Z1_9PROT</name>
<keyword evidence="4" id="KW-1185">Reference proteome</keyword>
<feature type="transmembrane region" description="Helical" evidence="1">
    <location>
        <begin position="60"/>
        <end position="81"/>
    </location>
</feature>
<feature type="transmembrane region" description="Helical" evidence="1">
    <location>
        <begin position="87"/>
        <end position="111"/>
    </location>
</feature>
<dbReference type="CDD" id="cd01060">
    <property type="entry name" value="Membrane-FADS-like"/>
    <property type="match status" value="1"/>
</dbReference>
<evidence type="ECO:0000256" key="1">
    <source>
        <dbReference type="SAM" id="Phobius"/>
    </source>
</evidence>
<dbReference type="OrthoDB" id="1550403at2"/>
<organism evidence="3 4">
    <name type="scientific">Belnapia rosea</name>
    <dbReference type="NCBI Taxonomy" id="938405"/>
    <lineage>
        <taxon>Bacteria</taxon>
        <taxon>Pseudomonadati</taxon>
        <taxon>Pseudomonadota</taxon>
        <taxon>Alphaproteobacteria</taxon>
        <taxon>Acetobacterales</taxon>
        <taxon>Roseomonadaceae</taxon>
        <taxon>Belnapia</taxon>
    </lineage>
</organism>
<reference evidence="3 4" key="1">
    <citation type="submission" date="2016-10" db="EMBL/GenBank/DDBJ databases">
        <authorList>
            <person name="de Groot N.N."/>
        </authorList>
    </citation>
    <scope>NUCLEOTIDE SEQUENCE [LARGE SCALE GENOMIC DNA]</scope>
    <source>
        <strain evidence="3 4">CPCC 100156</strain>
    </source>
</reference>